<dbReference type="InterPro" id="IPR051906">
    <property type="entry name" value="TolC-like"/>
</dbReference>
<evidence type="ECO:0000256" key="8">
    <source>
        <dbReference type="SAM" id="SignalP"/>
    </source>
</evidence>
<evidence type="ECO:0000313" key="10">
    <source>
        <dbReference type="Proteomes" id="UP000823616"/>
    </source>
</evidence>
<comment type="caution">
    <text evidence="9">The sequence shown here is derived from an EMBL/GenBank/DDBJ whole genome shotgun (WGS) entry which is preliminary data.</text>
</comment>
<keyword evidence="4" id="KW-1134">Transmembrane beta strand</keyword>
<evidence type="ECO:0000256" key="5">
    <source>
        <dbReference type="ARBA" id="ARBA00022692"/>
    </source>
</evidence>
<gene>
    <name evidence="9" type="ORF">IAA96_05645</name>
</gene>
<name>A0A9D9EN90_9SPIR</name>
<evidence type="ECO:0000256" key="3">
    <source>
        <dbReference type="ARBA" id="ARBA00022448"/>
    </source>
</evidence>
<keyword evidence="5" id="KW-0812">Transmembrane</keyword>
<evidence type="ECO:0000256" key="4">
    <source>
        <dbReference type="ARBA" id="ARBA00022452"/>
    </source>
</evidence>
<sequence>MKKRFAVRLAACFTVFAVCSAALAAQATVLTIEDAVQMAFNNNISLERNALTLQGLERAKNHAWNSFSPSLSVGGGFQMPNKPAAQGLPYDYALYGQAAVGFNISPALIAAIKTASLQFEAGELSFNEAVRSIELSVRQAFYGLLYERAYIEQQERSLETARQQYEQNRRQYQAGRISELDVLAAQVNYEQIKPSLESARTSYMNNMDLFKILIGMDVQEEVELDGTLDDFLSLGEIVLNPEEIRPPAITLLEKQLETARSTLTATRLYSYGPTINLSWGWQPTATNADEFKNWDDHGSLSIGLSVPLDCYLPWSSAADSIADAKDAVTDLELQLEDTKLNVGSNIASYLRQVNVSRSSIETCNANVNLARKSYELALEAYNRGARDFLSLQDASDTLFEAEVALLSATYNLSVTILNLENTTGIPFGTFIKNQGLEE</sequence>
<dbReference type="Pfam" id="PF02321">
    <property type="entry name" value="OEP"/>
    <property type="match status" value="2"/>
</dbReference>
<organism evidence="9 10">
    <name type="scientific">Candidatus Avitreponema avistercoris</name>
    <dbReference type="NCBI Taxonomy" id="2840705"/>
    <lineage>
        <taxon>Bacteria</taxon>
        <taxon>Pseudomonadati</taxon>
        <taxon>Spirochaetota</taxon>
        <taxon>Spirochaetia</taxon>
        <taxon>Spirochaetales</taxon>
        <taxon>Candidatus Avitreponema</taxon>
    </lineage>
</organism>
<dbReference type="Gene3D" id="1.20.1600.10">
    <property type="entry name" value="Outer membrane efflux proteins (OEP)"/>
    <property type="match status" value="1"/>
</dbReference>
<keyword evidence="7" id="KW-0998">Cell outer membrane</keyword>
<reference evidence="9" key="2">
    <citation type="journal article" date="2021" name="PeerJ">
        <title>Extensive microbial diversity within the chicken gut microbiome revealed by metagenomics and culture.</title>
        <authorList>
            <person name="Gilroy R."/>
            <person name="Ravi A."/>
            <person name="Getino M."/>
            <person name="Pursley I."/>
            <person name="Horton D.L."/>
            <person name="Alikhan N.F."/>
            <person name="Baker D."/>
            <person name="Gharbi K."/>
            <person name="Hall N."/>
            <person name="Watson M."/>
            <person name="Adriaenssens E.M."/>
            <person name="Foster-Nyarko E."/>
            <person name="Jarju S."/>
            <person name="Secka A."/>
            <person name="Antonio M."/>
            <person name="Oren A."/>
            <person name="Chaudhuri R.R."/>
            <person name="La Ragione R."/>
            <person name="Hildebrand F."/>
            <person name="Pallen M.J."/>
        </authorList>
    </citation>
    <scope>NUCLEOTIDE SEQUENCE</scope>
    <source>
        <strain evidence="9">B3-4054</strain>
    </source>
</reference>
<dbReference type="Proteomes" id="UP000823616">
    <property type="component" value="Unassembled WGS sequence"/>
</dbReference>
<feature type="signal peptide" evidence="8">
    <location>
        <begin position="1"/>
        <end position="24"/>
    </location>
</feature>
<evidence type="ECO:0000256" key="6">
    <source>
        <dbReference type="ARBA" id="ARBA00023136"/>
    </source>
</evidence>
<dbReference type="GO" id="GO:0015288">
    <property type="term" value="F:porin activity"/>
    <property type="evidence" value="ECO:0007669"/>
    <property type="project" value="TreeGrafter"/>
</dbReference>
<feature type="chain" id="PRO_5039380002" evidence="8">
    <location>
        <begin position="25"/>
        <end position="438"/>
    </location>
</feature>
<evidence type="ECO:0000256" key="7">
    <source>
        <dbReference type="ARBA" id="ARBA00023237"/>
    </source>
</evidence>
<dbReference type="SUPFAM" id="SSF56954">
    <property type="entry name" value="Outer membrane efflux proteins (OEP)"/>
    <property type="match status" value="1"/>
</dbReference>
<dbReference type="EMBL" id="JADIMS010000103">
    <property type="protein sequence ID" value="MBO8450574.1"/>
    <property type="molecule type" value="Genomic_DNA"/>
</dbReference>
<accession>A0A9D9EN90</accession>
<dbReference type="GO" id="GO:0015562">
    <property type="term" value="F:efflux transmembrane transporter activity"/>
    <property type="evidence" value="ECO:0007669"/>
    <property type="project" value="InterPro"/>
</dbReference>
<evidence type="ECO:0000256" key="2">
    <source>
        <dbReference type="ARBA" id="ARBA00007613"/>
    </source>
</evidence>
<comment type="similarity">
    <text evidence="2">Belongs to the outer membrane factor (OMF) (TC 1.B.17) family.</text>
</comment>
<comment type="subcellular location">
    <subcellularLocation>
        <location evidence="1">Cell outer membrane</location>
    </subcellularLocation>
</comment>
<dbReference type="InterPro" id="IPR003423">
    <property type="entry name" value="OMP_efflux"/>
</dbReference>
<dbReference type="AlphaFoldDB" id="A0A9D9EN90"/>
<keyword evidence="6" id="KW-0472">Membrane</keyword>
<evidence type="ECO:0000313" key="9">
    <source>
        <dbReference type="EMBL" id="MBO8450574.1"/>
    </source>
</evidence>
<dbReference type="GO" id="GO:1990281">
    <property type="term" value="C:efflux pump complex"/>
    <property type="evidence" value="ECO:0007669"/>
    <property type="project" value="TreeGrafter"/>
</dbReference>
<dbReference type="PANTHER" id="PTHR30026:SF20">
    <property type="entry name" value="OUTER MEMBRANE PROTEIN TOLC"/>
    <property type="match status" value="1"/>
</dbReference>
<evidence type="ECO:0000256" key="1">
    <source>
        <dbReference type="ARBA" id="ARBA00004442"/>
    </source>
</evidence>
<dbReference type="GO" id="GO:0009279">
    <property type="term" value="C:cell outer membrane"/>
    <property type="evidence" value="ECO:0007669"/>
    <property type="project" value="UniProtKB-SubCell"/>
</dbReference>
<protein>
    <submittedName>
        <fullName evidence="9">TolC family protein</fullName>
    </submittedName>
</protein>
<reference evidence="9" key="1">
    <citation type="submission" date="2020-10" db="EMBL/GenBank/DDBJ databases">
        <authorList>
            <person name="Gilroy R."/>
        </authorList>
    </citation>
    <scope>NUCLEOTIDE SEQUENCE</scope>
    <source>
        <strain evidence="9">B3-4054</strain>
    </source>
</reference>
<dbReference type="PANTHER" id="PTHR30026">
    <property type="entry name" value="OUTER MEMBRANE PROTEIN TOLC"/>
    <property type="match status" value="1"/>
</dbReference>
<keyword evidence="3" id="KW-0813">Transport</keyword>
<keyword evidence="8" id="KW-0732">Signal</keyword>
<proteinExistence type="inferred from homology"/>